<sequence length="387" mass="43050">MIEIIGEGSFGTVILCRHIKKKKNYAIKIIDFTRNISEEDIEAELAELDVYREADSPFIVKFFGVYEKDTSLLIAMEFCSGGSITDVYEFGGPLNEKQIASITYCVVKGLEHLHSKNITHRDIKGGNILLTQAGVAKLTDFGVSKIQEKGTKMQTVVGSPYWMAPEVISIGSYDNLADIWSLGITCIEMAESGPPRGEQHPMRVLRMIPSLPAPTLKEPQKWSKEFNDFLGKCLQTKAQNRASCKELLKHPFLKGVKKTYKKEIKALVEGSIEKVTLAKRTALEKRHAEKGEPELEKKKEQTEKLLKGSQFISLNMRKRSVRTFNHVEGNPEYEGESGTFIVKGGDSTVVIKDTNAEEDTAGTDAFGVDTVVVKEIDNATGTVIIKE</sequence>
<dbReference type="PROSITE" id="PS00108">
    <property type="entry name" value="PROTEIN_KINASE_ST"/>
    <property type="match status" value="1"/>
</dbReference>
<dbReference type="Gene3D" id="1.10.510.10">
    <property type="entry name" value="Transferase(Phosphotransferase) domain 1"/>
    <property type="match status" value="1"/>
</dbReference>
<organism evidence="13">
    <name type="scientific">Arcella intermedia</name>
    <dbReference type="NCBI Taxonomy" id="1963864"/>
    <lineage>
        <taxon>Eukaryota</taxon>
        <taxon>Amoebozoa</taxon>
        <taxon>Tubulinea</taxon>
        <taxon>Elardia</taxon>
        <taxon>Arcellinida</taxon>
        <taxon>Sphaerothecina</taxon>
        <taxon>Arcellidae</taxon>
        <taxon>Arcella</taxon>
    </lineage>
</organism>
<evidence type="ECO:0000256" key="5">
    <source>
        <dbReference type="ARBA" id="ARBA00022741"/>
    </source>
</evidence>
<keyword evidence="4" id="KW-0808">Transferase</keyword>
<dbReference type="InterPro" id="IPR008271">
    <property type="entry name" value="Ser/Thr_kinase_AS"/>
</dbReference>
<accession>A0A6B2L6H8</accession>
<reference evidence="13" key="1">
    <citation type="journal article" date="2020" name="J. Eukaryot. Microbiol.">
        <title>De novo Sequencing, Assembly and Annotation of the Transcriptome for the Free-Living Testate Amoeba Arcella intermedia.</title>
        <authorList>
            <person name="Ribeiro G.M."/>
            <person name="Porfirio-Sousa A.L."/>
            <person name="Maurer-Alcala X.X."/>
            <person name="Katz L.A."/>
            <person name="Lahr D.J.G."/>
        </authorList>
    </citation>
    <scope>NUCLEOTIDE SEQUENCE</scope>
</reference>
<comment type="catalytic activity">
    <reaction evidence="8">
        <text>L-threonyl-[protein] + ATP = O-phospho-L-threonyl-[protein] + ADP + H(+)</text>
        <dbReference type="Rhea" id="RHEA:46608"/>
        <dbReference type="Rhea" id="RHEA-COMP:11060"/>
        <dbReference type="Rhea" id="RHEA-COMP:11605"/>
        <dbReference type="ChEBI" id="CHEBI:15378"/>
        <dbReference type="ChEBI" id="CHEBI:30013"/>
        <dbReference type="ChEBI" id="CHEBI:30616"/>
        <dbReference type="ChEBI" id="CHEBI:61977"/>
        <dbReference type="ChEBI" id="CHEBI:456216"/>
        <dbReference type="EC" id="2.7.11.1"/>
    </reaction>
</comment>
<dbReference type="InterPro" id="IPR017441">
    <property type="entry name" value="Protein_kinase_ATP_BS"/>
</dbReference>
<dbReference type="InterPro" id="IPR050629">
    <property type="entry name" value="STE20/SPS1-PAK"/>
</dbReference>
<evidence type="ECO:0000256" key="4">
    <source>
        <dbReference type="ARBA" id="ARBA00022679"/>
    </source>
</evidence>
<evidence type="ECO:0000256" key="2">
    <source>
        <dbReference type="ARBA" id="ARBA00012513"/>
    </source>
</evidence>
<evidence type="ECO:0000256" key="11">
    <source>
        <dbReference type="RuleBase" id="RU000304"/>
    </source>
</evidence>
<dbReference type="InterPro" id="IPR000719">
    <property type="entry name" value="Prot_kinase_dom"/>
</dbReference>
<dbReference type="PANTHER" id="PTHR48012">
    <property type="entry name" value="STERILE20-LIKE KINASE, ISOFORM B-RELATED"/>
    <property type="match status" value="1"/>
</dbReference>
<dbReference type="AlphaFoldDB" id="A0A6B2L6H8"/>
<keyword evidence="6" id="KW-0418">Kinase</keyword>
<dbReference type="PROSITE" id="PS00107">
    <property type="entry name" value="PROTEIN_KINASE_ATP"/>
    <property type="match status" value="1"/>
</dbReference>
<evidence type="ECO:0000256" key="8">
    <source>
        <dbReference type="ARBA" id="ARBA00047899"/>
    </source>
</evidence>
<dbReference type="EMBL" id="GIBP01003572">
    <property type="protein sequence ID" value="NDV32541.1"/>
    <property type="molecule type" value="Transcribed_RNA"/>
</dbReference>
<dbReference type="GO" id="GO:0005524">
    <property type="term" value="F:ATP binding"/>
    <property type="evidence" value="ECO:0007669"/>
    <property type="project" value="UniProtKB-UniRule"/>
</dbReference>
<evidence type="ECO:0000256" key="7">
    <source>
        <dbReference type="ARBA" id="ARBA00022840"/>
    </source>
</evidence>
<keyword evidence="5 10" id="KW-0547">Nucleotide-binding</keyword>
<dbReference type="FunFam" id="1.10.510.10:FF:000421">
    <property type="entry name" value="Serine/threonine-protein kinase PAK 6"/>
    <property type="match status" value="1"/>
</dbReference>
<proteinExistence type="inferred from homology"/>
<evidence type="ECO:0000256" key="6">
    <source>
        <dbReference type="ARBA" id="ARBA00022777"/>
    </source>
</evidence>
<dbReference type="PROSITE" id="PS50011">
    <property type="entry name" value="PROTEIN_KINASE_DOM"/>
    <property type="match status" value="1"/>
</dbReference>
<name>A0A6B2L6H8_9EUKA</name>
<comment type="similarity">
    <text evidence="1">Belongs to the protein kinase superfamily. STE Ser/Thr protein kinase family. STE20 subfamily.</text>
</comment>
<dbReference type="Pfam" id="PF00069">
    <property type="entry name" value="Pkinase"/>
    <property type="match status" value="1"/>
</dbReference>
<feature type="binding site" evidence="10">
    <location>
        <position position="28"/>
    </location>
    <ligand>
        <name>ATP</name>
        <dbReference type="ChEBI" id="CHEBI:30616"/>
    </ligand>
</feature>
<keyword evidence="3 11" id="KW-0723">Serine/threonine-protein kinase</keyword>
<dbReference type="GO" id="GO:0004674">
    <property type="term" value="F:protein serine/threonine kinase activity"/>
    <property type="evidence" value="ECO:0007669"/>
    <property type="project" value="UniProtKB-KW"/>
</dbReference>
<dbReference type="GO" id="GO:0005737">
    <property type="term" value="C:cytoplasm"/>
    <property type="evidence" value="ECO:0007669"/>
    <property type="project" value="TreeGrafter"/>
</dbReference>
<evidence type="ECO:0000313" key="13">
    <source>
        <dbReference type="EMBL" id="NDV32541.1"/>
    </source>
</evidence>
<dbReference type="EC" id="2.7.11.1" evidence="2"/>
<evidence type="ECO:0000256" key="9">
    <source>
        <dbReference type="ARBA" id="ARBA00048679"/>
    </source>
</evidence>
<dbReference type="InterPro" id="IPR011009">
    <property type="entry name" value="Kinase-like_dom_sf"/>
</dbReference>
<evidence type="ECO:0000256" key="3">
    <source>
        <dbReference type="ARBA" id="ARBA00022527"/>
    </source>
</evidence>
<protein>
    <recommendedName>
        <fullName evidence="2">non-specific serine/threonine protein kinase</fullName>
        <ecNumber evidence="2">2.7.11.1</ecNumber>
    </recommendedName>
</protein>
<evidence type="ECO:0000256" key="1">
    <source>
        <dbReference type="ARBA" id="ARBA00008874"/>
    </source>
</evidence>
<evidence type="ECO:0000256" key="10">
    <source>
        <dbReference type="PROSITE-ProRule" id="PRU10141"/>
    </source>
</evidence>
<dbReference type="PANTHER" id="PTHR48012:SF10">
    <property type="entry name" value="FI20177P1"/>
    <property type="match status" value="1"/>
</dbReference>
<dbReference type="SMART" id="SM00220">
    <property type="entry name" value="S_TKc"/>
    <property type="match status" value="1"/>
</dbReference>
<feature type="domain" description="Protein kinase" evidence="12">
    <location>
        <begin position="1"/>
        <end position="253"/>
    </location>
</feature>
<evidence type="ECO:0000259" key="12">
    <source>
        <dbReference type="PROSITE" id="PS50011"/>
    </source>
</evidence>
<keyword evidence="7 10" id="KW-0067">ATP-binding</keyword>
<dbReference type="SUPFAM" id="SSF56112">
    <property type="entry name" value="Protein kinase-like (PK-like)"/>
    <property type="match status" value="1"/>
</dbReference>
<comment type="catalytic activity">
    <reaction evidence="9">
        <text>L-seryl-[protein] + ATP = O-phospho-L-seryl-[protein] + ADP + H(+)</text>
        <dbReference type="Rhea" id="RHEA:17989"/>
        <dbReference type="Rhea" id="RHEA-COMP:9863"/>
        <dbReference type="Rhea" id="RHEA-COMP:11604"/>
        <dbReference type="ChEBI" id="CHEBI:15378"/>
        <dbReference type="ChEBI" id="CHEBI:29999"/>
        <dbReference type="ChEBI" id="CHEBI:30616"/>
        <dbReference type="ChEBI" id="CHEBI:83421"/>
        <dbReference type="ChEBI" id="CHEBI:456216"/>
        <dbReference type="EC" id="2.7.11.1"/>
    </reaction>
</comment>